<feature type="transmembrane region" description="Helical" evidence="1">
    <location>
        <begin position="238"/>
        <end position="257"/>
    </location>
</feature>
<feature type="transmembrane region" description="Helical" evidence="1">
    <location>
        <begin position="277"/>
        <end position="296"/>
    </location>
</feature>
<keyword evidence="1" id="KW-1133">Transmembrane helix</keyword>
<comment type="caution">
    <text evidence="2">The sequence shown here is derived from an EMBL/GenBank/DDBJ whole genome shotgun (WGS) entry which is preliminary data.</text>
</comment>
<keyword evidence="1" id="KW-0812">Transmembrane</keyword>
<dbReference type="PANTHER" id="PTHR31061">
    <property type="entry name" value="LD22376P"/>
    <property type="match status" value="1"/>
</dbReference>
<keyword evidence="2" id="KW-0808">Transferase</keyword>
<feature type="transmembrane region" description="Helical" evidence="1">
    <location>
        <begin position="369"/>
        <end position="387"/>
    </location>
</feature>
<evidence type="ECO:0000256" key="1">
    <source>
        <dbReference type="SAM" id="Phobius"/>
    </source>
</evidence>
<feature type="transmembrane region" description="Helical" evidence="1">
    <location>
        <begin position="203"/>
        <end position="226"/>
    </location>
</feature>
<feature type="transmembrane region" description="Helical" evidence="1">
    <location>
        <begin position="48"/>
        <end position="73"/>
    </location>
</feature>
<feature type="transmembrane region" description="Helical" evidence="1">
    <location>
        <begin position="146"/>
        <end position="166"/>
    </location>
</feature>
<proteinExistence type="predicted"/>
<dbReference type="GO" id="GO:0016746">
    <property type="term" value="F:acyltransferase activity"/>
    <property type="evidence" value="ECO:0007669"/>
    <property type="project" value="UniProtKB-KW"/>
</dbReference>
<protein>
    <submittedName>
        <fullName evidence="2">Acyltransferase family protein</fullName>
    </submittedName>
</protein>
<evidence type="ECO:0000313" key="3">
    <source>
        <dbReference type="Proteomes" id="UP001589813"/>
    </source>
</evidence>
<dbReference type="RefSeq" id="WP_377242435.1">
    <property type="nucleotide sequence ID" value="NZ_JBHLXP010000001.1"/>
</dbReference>
<keyword evidence="1" id="KW-0472">Membrane</keyword>
<accession>A0ABV6BD55</accession>
<reference evidence="2 3" key="1">
    <citation type="submission" date="2024-09" db="EMBL/GenBank/DDBJ databases">
        <authorList>
            <person name="Sun Q."/>
            <person name="Mori K."/>
        </authorList>
    </citation>
    <scope>NUCLEOTIDE SEQUENCE [LARGE SCALE GENOMIC DNA]</scope>
    <source>
        <strain evidence="2 3">KCTC 23315</strain>
    </source>
</reference>
<name>A0ABV6BD55_9GAMM</name>
<keyword evidence="2" id="KW-0012">Acyltransferase</keyword>
<dbReference type="PANTHER" id="PTHR31061:SF24">
    <property type="entry name" value="LD22376P"/>
    <property type="match status" value="1"/>
</dbReference>
<feature type="transmembrane region" description="Helical" evidence="1">
    <location>
        <begin position="308"/>
        <end position="333"/>
    </location>
</feature>
<feature type="transmembrane region" description="Helical" evidence="1">
    <location>
        <begin position="94"/>
        <end position="112"/>
    </location>
</feature>
<dbReference type="EMBL" id="JBHLXP010000001">
    <property type="protein sequence ID" value="MFC0048339.1"/>
    <property type="molecule type" value="Genomic_DNA"/>
</dbReference>
<organism evidence="2 3">
    <name type="scientific">Rheinheimera tilapiae</name>
    <dbReference type="NCBI Taxonomy" id="875043"/>
    <lineage>
        <taxon>Bacteria</taxon>
        <taxon>Pseudomonadati</taxon>
        <taxon>Pseudomonadota</taxon>
        <taxon>Gammaproteobacteria</taxon>
        <taxon>Chromatiales</taxon>
        <taxon>Chromatiaceae</taxon>
        <taxon>Rheinheimera</taxon>
    </lineage>
</organism>
<feature type="transmembrane region" description="Helical" evidence="1">
    <location>
        <begin position="118"/>
        <end position="139"/>
    </location>
</feature>
<dbReference type="Proteomes" id="UP001589813">
    <property type="component" value="Unassembled WGS sequence"/>
</dbReference>
<keyword evidence="3" id="KW-1185">Reference proteome</keyword>
<evidence type="ECO:0000313" key="2">
    <source>
        <dbReference type="EMBL" id="MFC0048339.1"/>
    </source>
</evidence>
<sequence>MTAASQANKQATLPTGGRLLALDLFRGLTILLMVIVNSPDLTGQWHHAYWNGATIADWVFPWFLLIVGVSLAVNEPKMRQQRQLLGDGALLWGIAKRTLQLFALGLLVNLFYTDFSAVRVLGVLQRIAIVYFCCAVLLLYLSRQKILTLGAVLLLGYWALLSFVQFPGAVVGDLSRGNTVVNLFDQHYLPGKLWRGHWDPEGLLSTLPSIVTGITGLWAGWLLQGVTALPPAQATRRWVQLFAAGVLLSLLGYGWSLDNWLGSYAFPLIKQIWTSSFVLYTSGLGFIGFVLLQVFYQQAGRRFWAEPVVFLLKVLGMNATVLYLWHVVLHYLLTQNWWWHFTDTAPDRALSFYGWLTQSSAGPAGTATAWYLLIFITLSILPNFWLYQRRIFIKL</sequence>
<gene>
    <name evidence="2" type="ORF">ACFFJP_08560</name>
</gene>
<feature type="transmembrane region" description="Helical" evidence="1">
    <location>
        <begin position="19"/>
        <end position="36"/>
    </location>
</feature>